<evidence type="ECO:0000259" key="1">
    <source>
        <dbReference type="Pfam" id="PF13472"/>
    </source>
</evidence>
<dbReference type="InterPro" id="IPR013830">
    <property type="entry name" value="SGNH_hydro"/>
</dbReference>
<dbReference type="EMBL" id="BDQX01000013">
    <property type="protein sequence ID" value="GBG05665.1"/>
    <property type="molecule type" value="Genomic_DNA"/>
</dbReference>
<dbReference type="Proteomes" id="UP000245202">
    <property type="component" value="Unassembled WGS sequence"/>
</dbReference>
<dbReference type="PANTHER" id="PTHR30383">
    <property type="entry name" value="THIOESTERASE 1/PROTEASE 1/LYSOPHOSPHOLIPASE L1"/>
    <property type="match status" value="1"/>
</dbReference>
<feature type="domain" description="SGNH hydrolase-type esterase" evidence="1">
    <location>
        <begin position="11"/>
        <end position="187"/>
    </location>
</feature>
<gene>
    <name evidence="2" type="ORF">PAT3040_00149</name>
</gene>
<dbReference type="SUPFAM" id="SSF52266">
    <property type="entry name" value="SGNH hydrolase"/>
    <property type="match status" value="1"/>
</dbReference>
<proteinExistence type="predicted"/>
<dbReference type="Gene3D" id="3.40.50.1110">
    <property type="entry name" value="SGNH hydrolase"/>
    <property type="match status" value="1"/>
</dbReference>
<dbReference type="Pfam" id="PF13472">
    <property type="entry name" value="Lipase_GDSL_2"/>
    <property type="match status" value="1"/>
</dbReference>
<keyword evidence="2" id="KW-0378">Hydrolase</keyword>
<dbReference type="RefSeq" id="WP_108991126.1">
    <property type="nucleotide sequence ID" value="NZ_BDQX01000013.1"/>
</dbReference>
<sequence length="200" mass="22918">MELGQDQKLLFIGDSITDCGRESDPEGLGGGYVRMIRDYLYVRHPELTLQCHNRGVSGETIIDLKARWQEDVIAMRPNWLTVSIGINDEWKEVSIEEYRRAYEELLTETKGKTGASLILMETTIISENPHDGKNERLKPYNAVIRETAERFNAVLVPQNRQFDDYLRKQHGKVLTLDQVHMNSTGNWLIALNWLKACGLA</sequence>
<organism evidence="2 3">
    <name type="scientific">Paenibacillus agaridevorans</name>
    <dbReference type="NCBI Taxonomy" id="171404"/>
    <lineage>
        <taxon>Bacteria</taxon>
        <taxon>Bacillati</taxon>
        <taxon>Bacillota</taxon>
        <taxon>Bacilli</taxon>
        <taxon>Bacillales</taxon>
        <taxon>Paenibacillaceae</taxon>
        <taxon>Paenibacillus</taxon>
    </lineage>
</organism>
<evidence type="ECO:0000313" key="2">
    <source>
        <dbReference type="EMBL" id="GBG05665.1"/>
    </source>
</evidence>
<dbReference type="GO" id="GO:0004622">
    <property type="term" value="F:phosphatidylcholine lysophospholipase activity"/>
    <property type="evidence" value="ECO:0007669"/>
    <property type="project" value="TreeGrafter"/>
</dbReference>
<reference evidence="2 3" key="1">
    <citation type="submission" date="2017-08" db="EMBL/GenBank/DDBJ databases">
        <title>Substantial Increase in Enzyme Production by Combined Drug-Resistance Mutations in Paenibacillus agaridevorans.</title>
        <authorList>
            <person name="Tanaka Y."/>
            <person name="Funane K."/>
            <person name="Hosaka T."/>
            <person name="Shiwa Y."/>
            <person name="Fujita N."/>
            <person name="Miyazaki T."/>
            <person name="Yoshikawa H."/>
            <person name="Murakami K."/>
            <person name="Kasahara K."/>
            <person name="Inaoka T."/>
            <person name="Hiraga Y."/>
            <person name="Ochi K."/>
        </authorList>
    </citation>
    <scope>NUCLEOTIDE SEQUENCE [LARGE SCALE GENOMIC DNA]</scope>
    <source>
        <strain evidence="2 3">T-3040</strain>
    </source>
</reference>
<dbReference type="PANTHER" id="PTHR30383:SF5">
    <property type="entry name" value="SGNH HYDROLASE-TYPE ESTERASE DOMAIN-CONTAINING PROTEIN"/>
    <property type="match status" value="1"/>
</dbReference>
<dbReference type="AlphaFoldDB" id="A0A2R5EHU4"/>
<comment type="caution">
    <text evidence="2">The sequence shown here is derived from an EMBL/GenBank/DDBJ whole genome shotgun (WGS) entry which is preliminary data.</text>
</comment>
<name>A0A2R5EHU4_9BACL</name>
<dbReference type="InterPro" id="IPR036514">
    <property type="entry name" value="SGNH_hydro_sf"/>
</dbReference>
<protein>
    <submittedName>
        <fullName evidence="2">Hydrolase</fullName>
    </submittedName>
</protein>
<accession>A0A2R5EHU4</accession>
<keyword evidence="3" id="KW-1185">Reference proteome</keyword>
<evidence type="ECO:0000313" key="3">
    <source>
        <dbReference type="Proteomes" id="UP000245202"/>
    </source>
</evidence>
<dbReference type="InterPro" id="IPR051532">
    <property type="entry name" value="Ester_Hydrolysis_Enzymes"/>
</dbReference>
<dbReference type="CDD" id="cd01834">
    <property type="entry name" value="SGNH_hydrolase_like_2"/>
    <property type="match status" value="1"/>
</dbReference>